<dbReference type="EMBL" id="VULZ01000013">
    <property type="protein sequence ID" value="MSS15600.1"/>
    <property type="molecule type" value="Genomic_DNA"/>
</dbReference>
<evidence type="ECO:0000313" key="1">
    <source>
        <dbReference type="EMBL" id="MSS15600.1"/>
    </source>
</evidence>
<reference evidence="1 2" key="1">
    <citation type="submission" date="2019-08" db="EMBL/GenBank/DDBJ databases">
        <title>In-depth cultivation of the pig gut microbiome towards novel bacterial diversity and tailored functional studies.</title>
        <authorList>
            <person name="Wylensek D."/>
            <person name="Hitch T.C.A."/>
            <person name="Clavel T."/>
        </authorList>
    </citation>
    <scope>NUCLEOTIDE SEQUENCE [LARGE SCALE GENOMIC DNA]</scope>
    <source>
        <strain evidence="1 2">Oil+RF-744-WCA-WT-11</strain>
    </source>
</reference>
<keyword evidence="2" id="KW-1185">Reference proteome</keyword>
<dbReference type="AlphaFoldDB" id="A0A6L5X5T5"/>
<accession>A0A6L5X5T5</accession>
<proteinExistence type="predicted"/>
<protein>
    <submittedName>
        <fullName evidence="1">Uncharacterized protein</fullName>
    </submittedName>
</protein>
<comment type="caution">
    <text evidence="1">The sequence shown here is derived from an EMBL/GenBank/DDBJ whole genome shotgun (WGS) entry which is preliminary data.</text>
</comment>
<dbReference type="RefSeq" id="WP_154526620.1">
    <property type="nucleotide sequence ID" value="NZ_VULZ01000013.1"/>
</dbReference>
<evidence type="ECO:0000313" key="2">
    <source>
        <dbReference type="Proteomes" id="UP000481852"/>
    </source>
</evidence>
<name>A0A6L5X5T5_9FIRM</name>
<dbReference type="Proteomes" id="UP000481852">
    <property type="component" value="Unassembled WGS sequence"/>
</dbReference>
<organism evidence="1 2">
    <name type="scientific">Porcincola intestinalis</name>
    <dbReference type="NCBI Taxonomy" id="2606632"/>
    <lineage>
        <taxon>Bacteria</taxon>
        <taxon>Bacillati</taxon>
        <taxon>Bacillota</taxon>
        <taxon>Clostridia</taxon>
        <taxon>Lachnospirales</taxon>
        <taxon>Lachnospiraceae</taxon>
        <taxon>Porcincola</taxon>
    </lineage>
</organism>
<sequence>MSNRYGLFWNSSSGDRTYDADAFAEWLKPFFKNGVFVSSLPITAGSGMTVSVGSGTAYINGKLRTFDTDTLLNIPTANGSYPRIDNIVVERNDTDREITLKVVQGAYSGTTASASDPTRANGVYQLVIARVAVEAGATGITASNITDCRADTNLCGYVASAIDNPDFEEWYNLNQSKFEEWFDNVKDQLSTDAAGNLQNEINNLSIWKMDGEMLIAPTAT</sequence>
<gene>
    <name evidence="1" type="ORF">FYJ35_11230</name>
</gene>